<dbReference type="AlphaFoldDB" id="A0A0G1VJ26"/>
<gene>
    <name evidence="2" type="ORF">UY39_C0043G0003</name>
</gene>
<dbReference type="GO" id="GO:0052618">
    <property type="term" value="F:coenzyme F420-0:L-glutamate ligase activity"/>
    <property type="evidence" value="ECO:0007669"/>
    <property type="project" value="TreeGrafter"/>
</dbReference>
<reference evidence="2 3" key="1">
    <citation type="journal article" date="2015" name="Nature">
        <title>rRNA introns, odd ribosomes, and small enigmatic genomes across a large radiation of phyla.</title>
        <authorList>
            <person name="Brown C.T."/>
            <person name="Hug L.A."/>
            <person name="Thomas B.C."/>
            <person name="Sharon I."/>
            <person name="Castelle C.J."/>
            <person name="Singh A."/>
            <person name="Wilkins M.J."/>
            <person name="Williams K.H."/>
            <person name="Banfield J.F."/>
        </authorList>
    </citation>
    <scope>NUCLEOTIDE SEQUENCE [LARGE SCALE GENOMIC DNA]</scope>
</reference>
<protein>
    <recommendedName>
        <fullName evidence="1">Coenzyme F420:L-glutamate ligase-like domain-containing protein</fullName>
    </recommendedName>
</protein>
<dbReference type="EMBL" id="LCPV01000043">
    <property type="protein sequence ID" value="KKW06215.1"/>
    <property type="molecule type" value="Genomic_DNA"/>
</dbReference>
<accession>A0A0G1VJ26</accession>
<proteinExistence type="predicted"/>
<evidence type="ECO:0000313" key="2">
    <source>
        <dbReference type="EMBL" id="KKW06215.1"/>
    </source>
</evidence>
<feature type="domain" description="Coenzyme F420:L-glutamate ligase-like" evidence="1">
    <location>
        <begin position="11"/>
        <end position="206"/>
    </location>
</feature>
<dbReference type="PANTHER" id="PTHR47917:SF1">
    <property type="entry name" value="COENZYME F420:L-GLUTAMATE LIGASE"/>
    <property type="match status" value="1"/>
</dbReference>
<dbReference type="Pfam" id="PF01996">
    <property type="entry name" value="F420_ligase"/>
    <property type="match status" value="1"/>
</dbReference>
<sequence length="241" mass="27324">MKFIPIKTRRILPPKDDLYAVLDESLPRLREGDIIFITSKVLAIHQGRCMKIGKGVNKKNLIKSEADAFIEDKNSYWDFILTVKDSTLIPSAGIDESNGDGYYILWPKRTSVLLKEICVYLKKRHRLKKLALVATDSHTVPLRWGVSGISTGFYGLEPLRDQRGAKDVFGRKLEYTQVNIPDSLAAVAVLLMGEAGERTPIVILRDMKGVRFTNKPTWRKITIPPKKDIYAPLLKNMCVKK</sequence>
<dbReference type="PATRIC" id="fig|1618675.3.peg.538"/>
<organism evidence="2 3">
    <name type="scientific">Candidatus Kaiserbacteria bacterium GW2011_GWC2_49_12</name>
    <dbReference type="NCBI Taxonomy" id="1618675"/>
    <lineage>
        <taxon>Bacteria</taxon>
        <taxon>Candidatus Kaiseribacteriota</taxon>
    </lineage>
</organism>
<dbReference type="PANTHER" id="PTHR47917">
    <property type="match status" value="1"/>
</dbReference>
<dbReference type="SUPFAM" id="SSF144010">
    <property type="entry name" value="CofE-like"/>
    <property type="match status" value="1"/>
</dbReference>
<dbReference type="InterPro" id="IPR002847">
    <property type="entry name" value="F420-0_gamma-glut_ligase-dom"/>
</dbReference>
<dbReference type="Proteomes" id="UP000034589">
    <property type="component" value="Unassembled WGS sequence"/>
</dbReference>
<evidence type="ECO:0000259" key="1">
    <source>
        <dbReference type="Pfam" id="PF01996"/>
    </source>
</evidence>
<comment type="caution">
    <text evidence="2">The sequence shown here is derived from an EMBL/GenBank/DDBJ whole genome shotgun (WGS) entry which is preliminary data.</text>
</comment>
<evidence type="ECO:0000313" key="3">
    <source>
        <dbReference type="Proteomes" id="UP000034589"/>
    </source>
</evidence>
<dbReference type="Gene3D" id="3.30.1330.100">
    <property type="entry name" value="CofE-like"/>
    <property type="match status" value="1"/>
</dbReference>
<name>A0A0G1VJ26_9BACT</name>